<keyword evidence="2" id="KW-1185">Reference proteome</keyword>
<sequence length="1440" mass="161754">MKKRLVARTLVLAILLQIFFLIFPLGKSNVSYAHTIPAPYAEGDKIRIKYDEDTYYHMESKGIKVDERDTMQLVSADPVLGDYVLYQHTTNTHQLRVGVFNPNYTINGGSNITSPWKLIGKVEKIGGYQTDCKYTAELDMQRYDVIRLENFSVGPFPKNSYVYISSPQYSIGDYIAEKYQNNLYFIRQYDGITYPSRQILGKVEPFNDYIYMHSGTPMSIKASNVIENKYRFVRGAATPVGIEEGVALKDNRVAYLCNDGRFYIYDPRTDRWEQKSSFPRDTYFPNITGMFFSPTLAAINNNQIAAIGGAYEYGTNYNDANISDIFIYDIYTDAWIKRMEKILDSYPSKKAPAVLDDGRLFLAGGENRASSEWWSYSSLVQILNLSNKTTVTAEGQMASQGHGYTAMRAVKYKDNSNKEKVVFAGGYNRGYGQNNIGIFEYDPSTNQMIKKETLSNLNSSFNGLSGEIQVGQIGQDKLMFKNGSISGGMPYVYDANKNELSVLPILHESYYNAIKNSNLRTQMYTPDGTIIFLGADGYTWKAQPNKAPTVTINAPTNNQEIQKGRTLNIKWNAGDLDNDNLTYKVRVYTDTQEFYNGTPNAGFNNTSGQHNFDTSSIPLTWNASTGRYEQRVKVDVSVFDGVEGAVSTKEFIVINYDANGIVTTPATIHVVNLGDSFSLKLKVWDVAADRVTASASIDGKIRTATIDPTPTAMPTMDNLTLTWSGANALSAGTYTNISITITDSDGATKTITWNGTIIVMDLLTMVNNGISKTLLDSSYDYRFVMVNTESSIQNTTRNSGLLETIKNKLNSREQNALWLGQSGSKSYIDSKLILNNEYLYKSIPTDGKNDIINFIMSVITSDINGDTFLVGDTIETQMLFEDYEKDYEGISLIDKLKSNLELTDEQKKPKAGTTQIKYTHDPNIFDNPVPRHSKADEEWHNVVDMNDPFILKEATEDMRGLWTLSLQASDATKNPDFDKFATPKTKTFRVHTAPKAIANLFESPTDLYLSADESFDLDFQYSLPNNGIVKYEWFYELSDGSIHKFPTESKYVKIPKQIDGKNIVSFTLTVYDCYGAKDSTNIAWLLVPGIKAKIWPELSKFDIFGTGIPASEELKVTNIETIPYAMDRIEFALYKGATIKTPKVTKTNPTGLEISTPPYNKWYDIRNYRIPETLPDDIYTAKIQAIQEATVLELLWNIVVNTPINLQPSMSDTVRVGETYNIEATTSKYANKVEVIAFKGTPYESSVMTLSSTTTGDLKKWSIGYTIPNNLVDGVYTFEFKATTPNGNKETKTLSVKVISLQLTNFRITNIVNHDHLTYPITKDMLINSLVEYKTGYYVIFRINSKGKPNTVEAKIDIGHDGSVDQNVNLTKVGDSGTEEIWEGKFYTNARLPNNTIISLELIARKNTTTYNYNDKENWDGKALIIKGTALQDGRINLTN</sequence>
<reference evidence="1 2" key="1">
    <citation type="submission" date="2015-12" db="EMBL/GenBank/DDBJ databases">
        <title>Draft genome sequence of the thermoanaerobe Thermotalea metallivorans, an isolate from the runoff channel of the Great Artesian Basin, Australia.</title>
        <authorList>
            <person name="Patel B.K."/>
        </authorList>
    </citation>
    <scope>NUCLEOTIDE SEQUENCE [LARGE SCALE GENOMIC DNA]</scope>
    <source>
        <strain evidence="1 2">B2-1</strain>
    </source>
</reference>
<dbReference type="Gene3D" id="2.120.10.80">
    <property type="entry name" value="Kelch-type beta propeller"/>
    <property type="match status" value="1"/>
</dbReference>
<dbReference type="RefSeq" id="WP_068557990.1">
    <property type="nucleotide sequence ID" value="NZ_LOEE01000077.1"/>
</dbReference>
<dbReference type="OrthoDB" id="1735970at2"/>
<evidence type="ECO:0000313" key="1">
    <source>
        <dbReference type="EMBL" id="KXG73770.1"/>
    </source>
</evidence>
<protein>
    <submittedName>
        <fullName evidence="1">Uncharacterized protein</fullName>
    </submittedName>
</protein>
<dbReference type="InterPro" id="IPR011043">
    <property type="entry name" value="Gal_Oxase/kelch_b-propeller"/>
</dbReference>
<organism evidence="1 2">
    <name type="scientific">Thermotalea metallivorans</name>
    <dbReference type="NCBI Taxonomy" id="520762"/>
    <lineage>
        <taxon>Bacteria</taxon>
        <taxon>Bacillati</taxon>
        <taxon>Bacillota</taxon>
        <taxon>Clostridia</taxon>
        <taxon>Peptostreptococcales</taxon>
        <taxon>Thermotaleaceae</taxon>
        <taxon>Thermotalea</taxon>
    </lineage>
</organism>
<name>A0A140KZP5_9FIRM</name>
<dbReference type="EMBL" id="LOEE01000077">
    <property type="protein sequence ID" value="KXG73770.1"/>
    <property type="molecule type" value="Genomic_DNA"/>
</dbReference>
<dbReference type="Proteomes" id="UP000070456">
    <property type="component" value="Unassembled WGS sequence"/>
</dbReference>
<dbReference type="STRING" id="520762.AN619_29040"/>
<accession>A0A140KZP5</accession>
<evidence type="ECO:0000313" key="2">
    <source>
        <dbReference type="Proteomes" id="UP000070456"/>
    </source>
</evidence>
<dbReference type="InterPro" id="IPR015915">
    <property type="entry name" value="Kelch-typ_b-propeller"/>
</dbReference>
<comment type="caution">
    <text evidence="1">The sequence shown here is derived from an EMBL/GenBank/DDBJ whole genome shotgun (WGS) entry which is preliminary data.</text>
</comment>
<gene>
    <name evidence="1" type="ORF">AN619_29040</name>
</gene>
<proteinExistence type="predicted"/>
<dbReference type="SUPFAM" id="SSF50965">
    <property type="entry name" value="Galactose oxidase, central domain"/>
    <property type="match status" value="1"/>
</dbReference>